<feature type="non-terminal residue" evidence="1">
    <location>
        <position position="1"/>
    </location>
</feature>
<name>A0A9K3GQ68_9EUKA</name>
<keyword evidence="2" id="KW-1185">Reference proteome</keyword>
<proteinExistence type="predicted"/>
<reference evidence="1 2" key="1">
    <citation type="journal article" date="2018" name="PLoS ONE">
        <title>The draft genome of Kipferlia bialata reveals reductive genome evolution in fornicate parasites.</title>
        <authorList>
            <person name="Tanifuji G."/>
            <person name="Takabayashi S."/>
            <person name="Kume K."/>
            <person name="Takagi M."/>
            <person name="Nakayama T."/>
            <person name="Kamikawa R."/>
            <person name="Inagaki Y."/>
            <person name="Hashimoto T."/>
        </authorList>
    </citation>
    <scope>NUCLEOTIDE SEQUENCE [LARGE SCALE GENOMIC DNA]</scope>
    <source>
        <strain evidence="1">NY0173</strain>
    </source>
</reference>
<organism evidence="1 2">
    <name type="scientific">Kipferlia bialata</name>
    <dbReference type="NCBI Taxonomy" id="797122"/>
    <lineage>
        <taxon>Eukaryota</taxon>
        <taxon>Metamonada</taxon>
        <taxon>Carpediemonas-like organisms</taxon>
        <taxon>Kipferlia</taxon>
    </lineage>
</organism>
<dbReference type="EMBL" id="BDIP01008584">
    <property type="protein sequence ID" value="GIQ91919.1"/>
    <property type="molecule type" value="Genomic_DNA"/>
</dbReference>
<sequence>DTGFYITDFTTNESIKTYLINVPDADSLSIRCFGNIGDSSIVLDYYTCEEDGEWIDSIGGMSRMSLSLSV</sequence>
<dbReference type="AlphaFoldDB" id="A0A9K3GQ68"/>
<gene>
    <name evidence="1" type="ORF">KIPB_015389</name>
</gene>
<evidence type="ECO:0000313" key="2">
    <source>
        <dbReference type="Proteomes" id="UP000265618"/>
    </source>
</evidence>
<evidence type="ECO:0000313" key="1">
    <source>
        <dbReference type="EMBL" id="GIQ91919.1"/>
    </source>
</evidence>
<dbReference type="Proteomes" id="UP000265618">
    <property type="component" value="Unassembled WGS sequence"/>
</dbReference>
<protein>
    <submittedName>
        <fullName evidence="1">Uncharacterized protein</fullName>
    </submittedName>
</protein>
<feature type="non-terminal residue" evidence="1">
    <location>
        <position position="70"/>
    </location>
</feature>
<accession>A0A9K3GQ68</accession>
<comment type="caution">
    <text evidence="1">The sequence shown here is derived from an EMBL/GenBank/DDBJ whole genome shotgun (WGS) entry which is preliminary data.</text>
</comment>